<dbReference type="AlphaFoldDB" id="A0A915NGR7"/>
<dbReference type="GO" id="GO:0010499">
    <property type="term" value="P:proteasomal ubiquitin-independent protein catabolic process"/>
    <property type="evidence" value="ECO:0007669"/>
    <property type="project" value="TreeGrafter"/>
</dbReference>
<reference evidence="3" key="1">
    <citation type="submission" date="2022-11" db="UniProtKB">
        <authorList>
            <consortium name="WormBaseParasite"/>
        </authorList>
    </citation>
    <scope>IDENTIFICATION</scope>
</reference>
<dbReference type="PANTHER" id="PTHR32170">
    <property type="entry name" value="PROTEASOME ACTIVATOR COMPLEX SUBUNIT 4"/>
    <property type="match status" value="1"/>
</dbReference>
<dbReference type="WBParaSite" id="scf7180000418520.g2523">
    <property type="protein sequence ID" value="scf7180000418520.g2523"/>
    <property type="gene ID" value="scf7180000418520.g2523"/>
</dbReference>
<evidence type="ECO:0000313" key="3">
    <source>
        <dbReference type="WBParaSite" id="scf7180000418520.g2523"/>
    </source>
</evidence>
<dbReference type="InterPro" id="IPR021843">
    <property type="entry name" value="PSME4_C"/>
</dbReference>
<dbReference type="InterPro" id="IPR011989">
    <property type="entry name" value="ARM-like"/>
</dbReference>
<proteinExistence type="predicted"/>
<dbReference type="InterPro" id="IPR035309">
    <property type="entry name" value="PSME4"/>
</dbReference>
<dbReference type="GO" id="GO:0005829">
    <property type="term" value="C:cytosol"/>
    <property type="evidence" value="ECO:0007669"/>
    <property type="project" value="TreeGrafter"/>
</dbReference>
<dbReference type="InterPro" id="IPR016024">
    <property type="entry name" value="ARM-type_fold"/>
</dbReference>
<feature type="domain" description="Proteasome activator complex subunit 4 C-terminal" evidence="1">
    <location>
        <begin position="273"/>
        <end position="326"/>
    </location>
</feature>
<accession>A0A915NGR7</accession>
<dbReference type="PANTHER" id="PTHR32170:SF3">
    <property type="entry name" value="PROTEASOME ACTIVATOR COMPLEX SUBUNIT 4"/>
    <property type="match status" value="1"/>
</dbReference>
<keyword evidence="2" id="KW-1185">Reference proteome</keyword>
<dbReference type="Gene3D" id="1.25.10.10">
    <property type="entry name" value="Leucine-rich Repeat Variant"/>
    <property type="match status" value="1"/>
</dbReference>
<dbReference type="GO" id="GO:0005634">
    <property type="term" value="C:nucleus"/>
    <property type="evidence" value="ECO:0007669"/>
    <property type="project" value="TreeGrafter"/>
</dbReference>
<dbReference type="GO" id="GO:0016504">
    <property type="term" value="F:peptidase activator activity"/>
    <property type="evidence" value="ECO:0007669"/>
    <property type="project" value="InterPro"/>
</dbReference>
<evidence type="ECO:0000313" key="2">
    <source>
        <dbReference type="Proteomes" id="UP000887560"/>
    </source>
</evidence>
<evidence type="ECO:0000259" key="1">
    <source>
        <dbReference type="Pfam" id="PF11919"/>
    </source>
</evidence>
<name>A0A915NGR7_9BILA</name>
<protein>
    <submittedName>
        <fullName evidence="3">Proteasome activator complex subunit 4 C-terminal domain-containing protein</fullName>
    </submittedName>
</protein>
<dbReference type="SUPFAM" id="SSF48371">
    <property type="entry name" value="ARM repeat"/>
    <property type="match status" value="1"/>
</dbReference>
<dbReference type="GO" id="GO:0070628">
    <property type="term" value="F:proteasome binding"/>
    <property type="evidence" value="ECO:0007669"/>
    <property type="project" value="InterPro"/>
</dbReference>
<dbReference type="Proteomes" id="UP000887560">
    <property type="component" value="Unplaced"/>
</dbReference>
<sequence length="333" mass="38083">MNCCLATCAFFHHKDAFYYPELDEKFKYLKISQVIDEINGKLEPLWNEAINSIQSQNNNNLKNFFVYLTKNIFLPFLSYTIPFFSSIRHVDSTSVLLNGKDEFKKEKLHFLTLISFLYSLKSMYGTHLDTSSMKLLPLFTHYANDKTDEELQASCITHIVQNMGLSIISNDQINVLFEVCQTIQEKGSWKAKITLLRFLQVFVFTNLFILRAKNGTFDFLKSLLLKLLVDGRFEVREASAETLSGLVRAGIISVDEQLVKSAETLASSPKQSIERHSGVLALASIVLAFPYSVPSFLPKVLMHLCKHATEPQPIYGTVKRALSEFKVWFFIYL</sequence>
<organism evidence="2 3">
    <name type="scientific">Meloidogyne floridensis</name>
    <dbReference type="NCBI Taxonomy" id="298350"/>
    <lineage>
        <taxon>Eukaryota</taxon>
        <taxon>Metazoa</taxon>
        <taxon>Ecdysozoa</taxon>
        <taxon>Nematoda</taxon>
        <taxon>Chromadorea</taxon>
        <taxon>Rhabditida</taxon>
        <taxon>Tylenchina</taxon>
        <taxon>Tylenchomorpha</taxon>
        <taxon>Tylenchoidea</taxon>
        <taxon>Meloidogynidae</taxon>
        <taxon>Meloidogyninae</taxon>
        <taxon>Meloidogyne</taxon>
    </lineage>
</organism>
<dbReference type="Pfam" id="PF11919">
    <property type="entry name" value="PSME4_C"/>
    <property type="match status" value="1"/>
</dbReference>